<dbReference type="InterPro" id="IPR027417">
    <property type="entry name" value="P-loop_NTPase"/>
</dbReference>
<dbReference type="GO" id="GO:0005654">
    <property type="term" value="C:nucleoplasm"/>
    <property type="evidence" value="ECO:0007669"/>
    <property type="project" value="UniProtKB-SubCell"/>
</dbReference>
<accession>A0AAE8SU14</accession>
<dbReference type="InterPro" id="IPR003593">
    <property type="entry name" value="AAA+_ATPase"/>
</dbReference>
<reference evidence="13" key="1">
    <citation type="submission" date="2018-03" db="EMBL/GenBank/DDBJ databases">
        <authorList>
            <person name="Guldener U."/>
        </authorList>
    </citation>
    <scope>NUCLEOTIDE SEQUENCE</scope>
</reference>
<dbReference type="InterPro" id="IPR036465">
    <property type="entry name" value="vWFA_dom_sf"/>
</dbReference>
<evidence type="ECO:0000256" key="1">
    <source>
        <dbReference type="ARBA" id="ARBA00004604"/>
    </source>
</evidence>
<keyword evidence="7 10" id="KW-0067">ATP-binding</keyword>
<dbReference type="InterPro" id="IPR041190">
    <property type="entry name" value="Midasin_AAA_lid_5"/>
</dbReference>
<dbReference type="Pfam" id="PF21108">
    <property type="entry name" value="MDN1_4th"/>
    <property type="match status" value="1"/>
</dbReference>
<dbReference type="PANTHER" id="PTHR48103">
    <property type="entry name" value="MIDASIN-RELATED"/>
    <property type="match status" value="1"/>
</dbReference>
<dbReference type="PROSITE" id="PS50234">
    <property type="entry name" value="VWFA"/>
    <property type="match status" value="1"/>
</dbReference>
<dbReference type="PANTHER" id="PTHR48103:SF2">
    <property type="entry name" value="MIDASIN"/>
    <property type="match status" value="1"/>
</dbReference>
<protein>
    <recommendedName>
        <fullName evidence="4 10">Midasin</fullName>
    </recommendedName>
</protein>
<evidence type="ECO:0000313" key="13">
    <source>
        <dbReference type="EMBL" id="SPO01153.1"/>
    </source>
</evidence>
<feature type="compositionally biased region" description="Acidic residues" evidence="11">
    <location>
        <begin position="4103"/>
        <end position="4120"/>
    </location>
</feature>
<keyword evidence="6 10" id="KW-0547">Nucleotide-binding</keyword>
<dbReference type="GO" id="GO:0016887">
    <property type="term" value="F:ATP hydrolysis activity"/>
    <property type="evidence" value="ECO:0007669"/>
    <property type="project" value="InterPro"/>
</dbReference>
<name>A0AAE8SU14_9PEZI</name>
<dbReference type="Gene3D" id="3.40.50.300">
    <property type="entry name" value="P-loop containing nucleotide triphosphate hydrolases"/>
    <property type="match status" value="6"/>
</dbReference>
<dbReference type="GO" id="GO:0005730">
    <property type="term" value="C:nucleolus"/>
    <property type="evidence" value="ECO:0007669"/>
    <property type="project" value="UniProtKB-SubCell"/>
</dbReference>
<feature type="compositionally biased region" description="Acidic residues" evidence="11">
    <location>
        <begin position="4267"/>
        <end position="4303"/>
    </location>
</feature>
<comment type="caution">
    <text evidence="13">The sequence shown here is derived from an EMBL/GenBank/DDBJ whole genome shotgun (WGS) entry which is preliminary data.</text>
</comment>
<comment type="subcellular location">
    <subcellularLocation>
        <location evidence="1">Nucleus</location>
        <location evidence="1">Nucleolus</location>
    </subcellularLocation>
    <subcellularLocation>
        <location evidence="2">Nucleus</location>
        <location evidence="2">Nucleoplasm</location>
    </subcellularLocation>
</comment>
<feature type="compositionally biased region" description="Acidic residues" evidence="11">
    <location>
        <begin position="4242"/>
        <end position="4260"/>
    </location>
</feature>
<feature type="compositionally biased region" description="Acidic residues" evidence="11">
    <location>
        <begin position="4127"/>
        <end position="4157"/>
    </location>
</feature>
<evidence type="ECO:0000256" key="4">
    <source>
        <dbReference type="ARBA" id="ARBA00017143"/>
    </source>
</evidence>
<comment type="function">
    <text evidence="10">Nuclear chaperone required for maturation and nuclear export of pre-60S ribosome subunits.</text>
</comment>
<keyword evidence="5" id="KW-0597">Phosphoprotein</keyword>
<evidence type="ECO:0000259" key="12">
    <source>
        <dbReference type="PROSITE" id="PS50234"/>
    </source>
</evidence>
<evidence type="ECO:0000256" key="11">
    <source>
        <dbReference type="SAM" id="MobiDB-lite"/>
    </source>
</evidence>
<evidence type="ECO:0000256" key="6">
    <source>
        <dbReference type="ARBA" id="ARBA00022741"/>
    </source>
</evidence>
<feature type="compositionally biased region" description="Polar residues" evidence="11">
    <location>
        <begin position="4614"/>
        <end position="4624"/>
    </location>
</feature>
<dbReference type="InterPro" id="IPR011704">
    <property type="entry name" value="ATPase_dyneun-rel_AAA"/>
</dbReference>
<gene>
    <name evidence="13" type="ORF">DNG_03900</name>
</gene>
<feature type="compositionally biased region" description="Acidic residues" evidence="11">
    <location>
        <begin position="4442"/>
        <end position="4451"/>
    </location>
</feature>
<feature type="compositionally biased region" description="Acidic residues" evidence="11">
    <location>
        <begin position="4384"/>
        <end position="4396"/>
    </location>
</feature>
<dbReference type="InterPro" id="IPR002035">
    <property type="entry name" value="VWF_A"/>
</dbReference>
<evidence type="ECO:0000256" key="5">
    <source>
        <dbReference type="ARBA" id="ARBA00022553"/>
    </source>
</evidence>
<dbReference type="Proteomes" id="UP001187682">
    <property type="component" value="Unassembled WGS sequence"/>
</dbReference>
<feature type="compositionally biased region" description="Basic and acidic residues" evidence="11">
    <location>
        <begin position="4452"/>
        <end position="4489"/>
    </location>
</feature>
<dbReference type="GO" id="GO:0000027">
    <property type="term" value="P:ribosomal large subunit assembly"/>
    <property type="evidence" value="ECO:0007669"/>
    <property type="project" value="InterPro"/>
</dbReference>
<feature type="compositionally biased region" description="Basic and acidic residues" evidence="11">
    <location>
        <begin position="4549"/>
        <end position="4564"/>
    </location>
</feature>
<evidence type="ECO:0000313" key="14">
    <source>
        <dbReference type="Proteomes" id="UP001187682"/>
    </source>
</evidence>
<dbReference type="GO" id="GO:0030687">
    <property type="term" value="C:preribosome, large subunit precursor"/>
    <property type="evidence" value="ECO:0007669"/>
    <property type="project" value="TreeGrafter"/>
</dbReference>
<dbReference type="Pfam" id="PF17865">
    <property type="entry name" value="AAA_lid_5"/>
    <property type="match status" value="1"/>
</dbReference>
<evidence type="ECO:0000256" key="10">
    <source>
        <dbReference type="PIRNR" id="PIRNR010340"/>
    </source>
</evidence>
<dbReference type="FunFam" id="3.40.50.300:FF:000582">
    <property type="entry name" value="Midasin"/>
    <property type="match status" value="1"/>
</dbReference>
<dbReference type="InterPro" id="IPR012099">
    <property type="entry name" value="Midasin"/>
</dbReference>
<feature type="domain" description="VWFA" evidence="12">
    <location>
        <begin position="4709"/>
        <end position="4892"/>
    </location>
</feature>
<dbReference type="SUPFAM" id="SSF52540">
    <property type="entry name" value="P-loop containing nucleoside triphosphate hydrolases"/>
    <property type="match status" value="6"/>
</dbReference>
<evidence type="ECO:0000256" key="9">
    <source>
        <dbReference type="ARBA" id="ARBA00023242"/>
    </source>
</evidence>
<dbReference type="PIRSF" id="PIRSF010340">
    <property type="entry name" value="Midasin"/>
    <property type="match status" value="1"/>
</dbReference>
<proteinExistence type="inferred from homology"/>
<dbReference type="InterPro" id="IPR040848">
    <property type="entry name" value="AAA_lid_7"/>
</dbReference>
<sequence>MADVSPHIASLMRDAQALGLLPREILEVVQNHTATTILQAISQAALDPHLTDRLFAHFEDLFPDICARWIIGSSKGGKKGPVVAAFARILPFAPYLSVFLERFLHEGQHSSGHTKRLTPAHLDSWSSAPNDPISLQRILLSLWRLNSVDQRTYGPLVSPSDLQSLFKHENRAVRYLAIRIFCQLTHASDFKLEALVQEHIGASDAVPGDFDGQQIDYGFLSLHEHGRVGVLDGLRRQRLEVDTLDVAPIVPQALTPLVASYGKAMLPKPAGPSNKNSSVVITSTVSDNLENLARLLQKPGAILLHGLPGSGKTSVIHKLAKDLGTDGDMVTLHLNDQTDAKMLIGLYTTGSKPGSFEWRPGVLTKAVKEGRWVLIEDLDRAPAEVISSLLPLVERGELLIPSRSERIQATSGFRLFATVRTSRGMDGQETLPHLLGLRFWQQLGIKTLPELELKEVIDGAFPLLGKLVPQILNVYRRLSHMSSQPSMAASSRGLVRQLTLRELLKWSRRLQDLLVASASASVISEETRERMFMEAIDCFVGHLPESKARDDLIFAIGEEMHMPRTWVEHQMTGYVPVLKNTETHFTIGRVSIEKRKNPTLSRSKRPFADTTQAKRLLEQLTRSVRLREPVLLVGETGIGKTTVVQQLADIVGRKVIAVNLSQQSEVGDLLGGFKPVSAMSLAMPLKDEFEDLFRDTGLARKNQPFLTKLSEVFAKRKWSNVAKLWRAGVTVFRQALQEQQKRSPEGGEPPAKKQSSTSRLGQLIDLIPRWDEFEKKLGQFNIQISNNTSAFTFAFVEGNIVKAARNGDWVLLDEINLATSDTLESIADLLTDPGETPSILLSETGEIERVKAHPNFRIFGAMNPATDVGKRDLPVGIRSRFTEIYVNSPDRDYKDLLKVVKAYLQIKSSKDEQSADDITRLYMNTKRLADEKRLVDGANEVPHFSLRTLTRVLSYAKEVAPFYGLRRALYEGFSMGFLTLLNRESEEMLVPLIYHHLFGDDKARVSLLSQTPKIPDDGRRYVRFKSKSQDRQYWLLQGEDEPVENENYIISPSVERNLLNVVRATSNTRDGGFPVLIQGPTSAGKTSMIEYLANYSGNRFVRINNHEHTDLQQYLGTYVSGNDGKLQFQEGLLVQAMRKGYWIVLDELNLAPTDVLEALNRLLDDNRELLIPETQEIVRPHENFRLFATQNPAGLYGGRKVLSRAFRNRFLELHFDDIPEDELEFILQKRSRLTSPSDCKRIVTVYKELSALRQSTRVFEQKNSFATLRDLFRWALRDASTREEIAANGFMLLAERVRDEPERIAVKEIIEKVFKVKINPDDLYAHATPPAEYMDANKHGVVWTKSMRRLWMLLSQAVRNREPVLLVGETGCGKTTVCQILADVMGKELHIVNAHQNTETGDIIGSQRPIRNRVSVVSALQSACQRALGQLGEETTGSPEEVQARLRQLPADKLSAIPDDLKEEINELEIRSKALFEWRDGSLVEAMKGGDFFLLDEISLADDSVLERLNSVLEPHCFLLLAEKGGEKAQVEAAGGFNFFATMNPGGDFGKKELSPALRNRFTEIWVPPLSGTDDVLEIVSRKLDGEVKNMANVIVDFASWYGETFRSTASTAFSIRELLVWVQFVNQCRHMDRLFSAVNGAATVFIDGLGADPSGLIPLDSQGVAEQRINCLNKLSELLGADIHSIYSTSPEMTHDESSLAIGGFVIPRIPADVDEKEFSFFRPPTTRLNTFRVVRALQMHKPILLEGSPGVGKTTLVAALAQVCGRPLTRINLSDQTDLMDLFGTDVPVDGAEAGNFAWRDAPFLRAMQRGEWVLLDEMNLASQSVLEGLNACLDHRGEVYISELGQTFKRHPDFRLFAAQNPHHQGGGRKGLPSSFVNRFIVVYADVFSNEDLRLIASRKSPDIPPETIQKLIDFITQLDQKIARERSFGAQGAPWEFNLRDLLRWLHLLGSSDPLLGTAGVDDLLDVVIRQRFRTEKDRIEVTKLYTDIFGRPPKQHSLYHDINSSSSQVGLAMLPRNLLSQPVPLHNIDLKYRLAEIETLMLCVTQNTPCILSGPSGSGKSILVQHLAALAGKELVTFPLNADVDTMDLVGGFEQSDPLREVNSVLQELRKTLRASVLSVVPHAAPKEALQLLYILETSLDSPEPSTLLPATEALLALVSPSSEVGLVLAKAAETLRKPMVVTNPRFEWLDGVIIKALQGGQWLVLDNANLCSASVLDRLNSLLEPDGFISVNEHCDTDGEPRIVRPHPEFRIFLTTDPRYGELSRAMRNRAVEVHLHEPMKEPASHLKWVAAVESSLWRYKTLLSMAHARVSDRDEASAQLALEGLTKADIHLLPRFINDLQTGCLQGSQGVKRESERLVEFLRSNSTDELKSAISGMYSSLQGAGTEIIGDVQPIFPLKNLPVTTLIMRTMGSQPLWLAACFGYYQELQLLDAEIRSQSTSAKNSKLASLNRLQRSFVSERVTAVAKDSTVGVADFMSVAIGLVDSFLRGEAPSDWESRHRFLRSIIHYLWRTLRLVTGPNVSFDEAVFQAHLTQGRSFLKSAEAQEGDLAMQKWVPSFLQKLDSHFSAGFSLKTGLEMEMVWRTFRSDPMPNALVLERSAEVVALAKRFDTLKWKTRSSTISDLAKAMSTLSAAYGIIRPGKVDAQELVKDLSAEIDGLETRIGLESVDIIPFLAAEFQSLRQILMLQSVKLGDKPANDEDVVILSNAPTMAQLRLQDAHGSAQLLQLVDYLTCQDVENFAWKGRLLPSLLSRADKIASTTLNSLSLLEKELPKMAALVSRKSPAVTGSAFADLNSILHQLVTRFLSSIEPGLGDKMADLDAKLHQVLANKSFKFEDRSTWCPAGLLRLLPPMASHVLEVVKDHFVLAWCALRASAVATSGANRYAAMAWVQFSVGALRLYVPNRVFDPHLRLTLETESYKDLKSNLLEKLSSLVDFESRFTGQTSNLRIDLLEQEISQLVQPPAGDVAVYRPPRSQLSQIHAEFNNVLKATVYSEVATSSLQDLSEEAMYLVTENVSRIIDRLSGNFEAYQDMTRPVVNLLRSLQVGLSLINETGTLSSATSELLAVTPFLGGNMASRQSNPIPHKTLEYIDSVTVSSAIDGIDNFTAVEREAVFACFHAFYNEWTEKLEAERKEEQEAHSLYRFRGSFEDEEEINEEEFAEMFPLFDGEGDENNKPSVKKYRVRDMSIRVAEAHKRLLVSAPEPSSALRSTLLSVGRILATELSTQSVVDQNLSNRLLPSVMTILNEKLADLTTESTPSRYNFYTDQNLHEARQLVHLVNSINARFRELQLDDEIGHLQPLADVRAACEKVLEIVHTEPLAKILPKVEHLHAMVYEWQFAGWAPKTHTAPELYTRLTDTIVRWRRVELTTWSRIFAMEEQKCQDDANAWWFVAYQATIAIPMSIVQEGGDVEAYAAKLVGDLETYFTTAILGQFSVRLGLLRQFYKHLDLLVKDYAALSSVYNAVGSFISMYQRYQKVVDEEIARGRLPVEKKMKDVLLMASWKDTNINALRDSARKSHLKLFRVVKKFRQVLGRPLKLIIEKGLPDVEQPGITSETDMARASIDNETVALASKEMLEWLDRCKPLVNVGKTVSIMTKVGRVPKTIPQAVEEVEAFILSLTTSAEELKKETPGVLTEENKDEVKHLKARKRKLFAEVLRQAREMGFEYNIDTKRLARQESPAVILPLCAPLFALGSSCADSAEYFFHKFIDMMPAIRLTANTHSEDLTGRETARSIGYLEGILSVALKQRSTLAKSRPLLDVEEMVSQLRNLTAKDMNGQIAAKDKETNFPRALKWLIEVLRHAIQLVDIHGKLGRVDNSLCQGRLRTWLQELEDLSHKERALGALPPGLTSRGRVDLDGVVAERLRSFDQDVRGMMAEFDTVAFILAELLNWTDVTVDETGARDSIELLDFSTGVTTLSKKILQAVAEFKNESDAQENVSHVGCSNSLDSMVKKLRLDLISRYLKECITKIQTVDLANAEVNRSVTALMAMFVPIAEQYAIICRQGYTRLLGLHLSTVQLAYCLGKFYAHLAAQGFCTPQEKSDEKSNGAGNLESGTGLGDGEGAEDISKDIQPDEDMTELAQEPNEKKDEEIEDEKDAVDMADEDLEGEMGSVAGEDEEGEGDKDGEDEEKDEMDEESGDVDDLDATAQDEKMWDGDGEEAEKDQKGDKPKGEKQDDQVAAEAPKDTDDKDDKDNKDDGDEDVEAAEEQEPEDEAEDVKGQKDVEQQDQNVDETDALELPDDMDLDFGDDQKDGSDDDLDDLDDLGVMDEMKDDGDDGSVQEESGGEEETTEETKPTDGDAGEADEAEAEETEEDGNVVDDEAQIPDEEKADDAEEEDKGEGEKDKLQQPTADPVDTDPQDVAPSDVRSGGQEDETEDKMDLDEDFRNESTRQEEGASGEGSDNQTAEAGASGKLSQPQEQEQQKKDQEQQEQQDADDAEASRAEPFRKLGDALEKWHRQQKEIKEPGEEKNEKGSEEMQQQEFQHLQDDDAAPDTQAIGGATEDEVQPIDDSMAIDEENPDPESNVVQETEEVEEQDVKVESGEQTEDHDVQNAMETEDDGRSGVKTRQGGQQRSPSPEPTLDSAEETKLDEDQKEEIEETSTQLSATHLNDTPLRPYADALHDWVTYQTKTQALSQSLTSQLRLILTPSQSTKLSGSFRTGKRLNIKRIIPYIASSYKRDKIWMRRAIPTKRTYQILLCLDDSKSMAESHSGALALESLVMVARSLTTLEAGQVGVLGFGEHVFEAHDLSAPFSSHDAGARALQKFTFSQDKTDVANLISQTTSLFRAARLTSSSSASSDLWQLSLILSDGLTQSSTHDNIRRLLRESLQERIITVFIVLDDPSKRKSESVLNLKEARFVKDEDGNSRVVIERYLDTFPFAYYLVVHELADLPFALAGLLRTWFAEVNA</sequence>
<dbReference type="EMBL" id="ONZQ02000004">
    <property type="protein sequence ID" value="SPO01153.1"/>
    <property type="molecule type" value="Genomic_DNA"/>
</dbReference>
<dbReference type="FunFam" id="3.40.50.300:FF:000142">
    <property type="entry name" value="Midasin"/>
    <property type="match status" value="1"/>
</dbReference>
<comment type="similarity">
    <text evidence="3 10">Belongs to the midasin family.</text>
</comment>
<dbReference type="CDD" id="cd00009">
    <property type="entry name" value="AAA"/>
    <property type="match status" value="3"/>
</dbReference>
<dbReference type="Pfam" id="PF17867">
    <property type="entry name" value="AAA_lid_7"/>
    <property type="match status" value="3"/>
</dbReference>
<feature type="compositionally biased region" description="Basic and acidic residues" evidence="11">
    <location>
        <begin position="4397"/>
        <end position="4407"/>
    </location>
</feature>
<evidence type="ECO:0000256" key="2">
    <source>
        <dbReference type="ARBA" id="ARBA00004642"/>
    </source>
</evidence>
<dbReference type="Pfam" id="PF07728">
    <property type="entry name" value="AAA_5"/>
    <property type="match status" value="9"/>
</dbReference>
<keyword evidence="9 10" id="KW-0539">Nucleus</keyword>
<keyword evidence="8 10" id="KW-0143">Chaperone</keyword>
<dbReference type="SMART" id="SM00382">
    <property type="entry name" value="AAA"/>
    <property type="match status" value="6"/>
</dbReference>
<feature type="compositionally biased region" description="Acidic residues" evidence="11">
    <location>
        <begin position="4515"/>
        <end position="4534"/>
    </location>
</feature>
<dbReference type="GO" id="GO:0000055">
    <property type="term" value="P:ribosomal large subunit export from nucleus"/>
    <property type="evidence" value="ECO:0007669"/>
    <property type="project" value="TreeGrafter"/>
</dbReference>
<evidence type="ECO:0000256" key="3">
    <source>
        <dbReference type="ARBA" id="ARBA00007188"/>
    </source>
</evidence>
<evidence type="ECO:0000256" key="8">
    <source>
        <dbReference type="ARBA" id="ARBA00023186"/>
    </source>
</evidence>
<dbReference type="FunFam" id="3.40.50.300:FF:001368">
    <property type="entry name" value="Midasin"/>
    <property type="match status" value="1"/>
</dbReference>
<feature type="compositionally biased region" description="Basic and acidic residues" evidence="11">
    <location>
        <begin position="4175"/>
        <end position="4208"/>
    </location>
</feature>
<dbReference type="FunFam" id="3.40.50.300:FF:000712">
    <property type="entry name" value="Midasin"/>
    <property type="match status" value="1"/>
</dbReference>
<dbReference type="SUPFAM" id="SSF53300">
    <property type="entry name" value="vWA-like"/>
    <property type="match status" value="1"/>
</dbReference>
<evidence type="ECO:0000256" key="7">
    <source>
        <dbReference type="ARBA" id="ARBA00022840"/>
    </source>
</evidence>
<feature type="compositionally biased region" description="Acidic residues" evidence="11">
    <location>
        <begin position="4209"/>
        <end position="4228"/>
    </location>
</feature>
<feature type="region of interest" description="Disordered" evidence="11">
    <location>
        <begin position="737"/>
        <end position="759"/>
    </location>
</feature>
<dbReference type="InterPro" id="IPR048617">
    <property type="entry name" value="MDN1_AAA_lid_4"/>
</dbReference>
<dbReference type="GO" id="GO:0005524">
    <property type="term" value="F:ATP binding"/>
    <property type="evidence" value="ECO:0007669"/>
    <property type="project" value="UniProtKB-KW"/>
</dbReference>
<keyword evidence="14" id="KW-1185">Reference proteome</keyword>
<feature type="region of interest" description="Disordered" evidence="11">
    <location>
        <begin position="4050"/>
        <end position="4625"/>
    </location>
</feature>
<feature type="compositionally biased region" description="Acidic residues" evidence="11">
    <location>
        <begin position="4312"/>
        <end position="4352"/>
    </location>
</feature>
<organism evidence="13 14">
    <name type="scientific">Cephalotrichum gorgonifer</name>
    <dbReference type="NCBI Taxonomy" id="2041049"/>
    <lineage>
        <taxon>Eukaryota</taxon>
        <taxon>Fungi</taxon>
        <taxon>Dikarya</taxon>
        <taxon>Ascomycota</taxon>
        <taxon>Pezizomycotina</taxon>
        <taxon>Sordariomycetes</taxon>
        <taxon>Hypocreomycetidae</taxon>
        <taxon>Microascales</taxon>
        <taxon>Microascaceae</taxon>
        <taxon>Cephalotrichum</taxon>
    </lineage>
</organism>